<evidence type="ECO:0000313" key="2">
    <source>
        <dbReference type="Proteomes" id="UP000814128"/>
    </source>
</evidence>
<proteinExistence type="predicted"/>
<organism evidence="1 2">
    <name type="scientific">Vararia minispora EC-137</name>
    <dbReference type="NCBI Taxonomy" id="1314806"/>
    <lineage>
        <taxon>Eukaryota</taxon>
        <taxon>Fungi</taxon>
        <taxon>Dikarya</taxon>
        <taxon>Basidiomycota</taxon>
        <taxon>Agaricomycotina</taxon>
        <taxon>Agaricomycetes</taxon>
        <taxon>Russulales</taxon>
        <taxon>Lachnocladiaceae</taxon>
        <taxon>Vararia</taxon>
    </lineage>
</organism>
<accession>A0ACB8QL71</accession>
<comment type="caution">
    <text evidence="1">The sequence shown here is derived from an EMBL/GenBank/DDBJ whole genome shotgun (WGS) entry which is preliminary data.</text>
</comment>
<dbReference type="EMBL" id="MU273542">
    <property type="protein sequence ID" value="KAI0032561.1"/>
    <property type="molecule type" value="Genomic_DNA"/>
</dbReference>
<protein>
    <submittedName>
        <fullName evidence="1">Uncharacterized protein</fullName>
    </submittedName>
</protein>
<keyword evidence="2" id="KW-1185">Reference proteome</keyword>
<reference evidence="1" key="1">
    <citation type="submission" date="2021-02" db="EMBL/GenBank/DDBJ databases">
        <authorList>
            <consortium name="DOE Joint Genome Institute"/>
            <person name="Ahrendt S."/>
            <person name="Looney B.P."/>
            <person name="Miyauchi S."/>
            <person name="Morin E."/>
            <person name="Drula E."/>
            <person name="Courty P.E."/>
            <person name="Chicoki N."/>
            <person name="Fauchery L."/>
            <person name="Kohler A."/>
            <person name="Kuo A."/>
            <person name="Labutti K."/>
            <person name="Pangilinan J."/>
            <person name="Lipzen A."/>
            <person name="Riley R."/>
            <person name="Andreopoulos W."/>
            <person name="He G."/>
            <person name="Johnson J."/>
            <person name="Barry K.W."/>
            <person name="Grigoriev I.V."/>
            <person name="Nagy L."/>
            <person name="Hibbett D."/>
            <person name="Henrissat B."/>
            <person name="Matheny P.B."/>
            <person name="Labbe J."/>
            <person name="Martin F."/>
        </authorList>
    </citation>
    <scope>NUCLEOTIDE SEQUENCE</scope>
    <source>
        <strain evidence="1">EC-137</strain>
    </source>
</reference>
<name>A0ACB8QL71_9AGAM</name>
<evidence type="ECO:0000313" key="1">
    <source>
        <dbReference type="EMBL" id="KAI0032561.1"/>
    </source>
</evidence>
<sequence length="1198" mass="133230">MDDLQTIALHALHDPGYLATPIETLLYSLKDQNISSLDLSQAYATIFTRLRTVNIESLSCAYTPSALQVLKASAYDVIKIIRRDVSHIGRNSSYHSERCGSLQEKTDRMNAVVLSDHALRLLAQLVHHPALRSIVFDSSLGDLFDELLTIVSDDTVFTGSYRLLSLATLSLSGLAIDIPAPTLERRSDDIIAFLRSVFENQLFLSHNADALHDGLRMLSCLLKLRASRVLTTCAALLPLILPLLLSPFPSLRHCAGLTLGSYAAAIAHSVPRPPNNVISILSKHTKDFLKPQARRFFQHEADVHTLGHIFDSCISLKSHAPGDCASWTLSVASSLIVMLGRRFLFLPDVMRLLWNPVRSLRKLEPHRSRLPSLEEHVSRTMIWTFGELREWQQREGRDVRAPEGKGQQAIAQCALSTIRSRMDTSLFFALTASILGTMSGGQSKESDIQWGVETVLSVVRDMLSHRRLEVSNDGRALLAQLLAGIGNPSATDLVSWKPSLLLCRDVFNGAGTADCDVDLPKITLSAVRTLDESTISEHWDELAEIWEISIRRHLSEGTVAELDADAKTWQALLLSKAQLTQGHTHLTSQDPVVELVVSKIANHLKGEEDPVAQAQRLQLIRSLWSVCKNVFDCTWLASAASKILTSVMNCFSNIHRLEVQGNQADLCADLLLHGLPNSLDVAFKGSLEVEAMRWFWHAMASAWAVSHLQLSYADAVAHLLLPFQYAAASSWGWHYLTRIFSGSWRMNDDEFEVWMQLLSWANQAAPGNVVLEAIMSGLPDNHMDLQDVDQTSPGLLETANSALLRAYADGNINGLVIISCLRQILRDKELPDYRCLVILHDGLEVWIKDEEEVTTVNDYNAEVMGLYQAILDSLKRIPITFSGIIDLTPLLAAGFRRIPPPALGPQLFKTFFADVHLQLGISAGEYPRELHTCISSAFRFFGDEPPEGVETQIEELPSPAAWSASCPPAGKPVSTVESSYGEWLRDSIFPSGRASDLREQPRPPERPVNLLPQSDHHIPSPKRRIVDLSQSDMSTHRLAPFVAKSPREDSGGYLCPSPPRVLPIRRALPRYNLPGKIKQSSIHPVPFHKRMEATSPSTNRARSKREVMAYVELPEHRQPPRRRVRLAAESDAKSTSMFRSLPKPAIAESEDYDNWEAAQSTPVTQHILRKLDKEQIVPETPDDGTPARIPQHPHVPSS</sequence>
<gene>
    <name evidence="1" type="ORF">K488DRAFT_70529</name>
</gene>
<dbReference type="Proteomes" id="UP000814128">
    <property type="component" value="Unassembled WGS sequence"/>
</dbReference>
<reference evidence="1" key="2">
    <citation type="journal article" date="2022" name="New Phytol.">
        <title>Evolutionary transition to the ectomycorrhizal habit in the genomes of a hyperdiverse lineage of mushroom-forming fungi.</title>
        <authorList>
            <person name="Looney B."/>
            <person name="Miyauchi S."/>
            <person name="Morin E."/>
            <person name="Drula E."/>
            <person name="Courty P.E."/>
            <person name="Kohler A."/>
            <person name="Kuo A."/>
            <person name="LaButti K."/>
            <person name="Pangilinan J."/>
            <person name="Lipzen A."/>
            <person name="Riley R."/>
            <person name="Andreopoulos W."/>
            <person name="He G."/>
            <person name="Johnson J."/>
            <person name="Nolan M."/>
            <person name="Tritt A."/>
            <person name="Barry K.W."/>
            <person name="Grigoriev I.V."/>
            <person name="Nagy L.G."/>
            <person name="Hibbett D."/>
            <person name="Henrissat B."/>
            <person name="Matheny P.B."/>
            <person name="Labbe J."/>
            <person name="Martin F.M."/>
        </authorList>
    </citation>
    <scope>NUCLEOTIDE SEQUENCE</scope>
    <source>
        <strain evidence="1">EC-137</strain>
    </source>
</reference>